<dbReference type="SUPFAM" id="SSF89447">
    <property type="entry name" value="AbrB/MazE/MraZ-like"/>
    <property type="match status" value="1"/>
</dbReference>
<dbReference type="InterPro" id="IPR003444">
    <property type="entry name" value="MraZ"/>
</dbReference>
<dbReference type="PANTHER" id="PTHR34701:SF1">
    <property type="entry name" value="TRANSCRIPTIONAL REGULATOR MRAZ"/>
    <property type="match status" value="1"/>
</dbReference>
<dbReference type="GO" id="GO:0000976">
    <property type="term" value="F:transcription cis-regulatory region binding"/>
    <property type="evidence" value="ECO:0007669"/>
    <property type="project" value="TreeGrafter"/>
</dbReference>
<keyword evidence="4 7" id="KW-0805">Transcription regulation</keyword>
<dbReference type="NCBIfam" id="TIGR00242">
    <property type="entry name" value="division/cell wall cluster transcriptional repressor MraZ"/>
    <property type="match status" value="1"/>
</dbReference>
<evidence type="ECO:0000259" key="8">
    <source>
        <dbReference type="PROSITE" id="PS51740"/>
    </source>
</evidence>
<sequence>MFGFTTISIDSKGRLAIPAKYREHLLANQENQIVVTRDPQYPSLKIYPGSAWTQIAAGLQSLQGLDPIVRNLQWTILGNANVSDFDPSGRMLILIPAELRNYADIDHKNKIALVGMGNKFEIWNEQNWEMRQTGGSLSTEILEVVLPESIKTMAF</sequence>
<reference evidence="10" key="1">
    <citation type="submission" date="2015-10" db="EMBL/GenBank/DDBJ databases">
        <title>Metagenome-Assembled Genomes uncover a global brackish microbiome.</title>
        <authorList>
            <person name="Hugerth L.W."/>
            <person name="Larsson J."/>
            <person name="Alneberg J."/>
            <person name="Lindh M.V."/>
            <person name="Legrand C."/>
            <person name="Pinhassi J."/>
            <person name="Andersson A."/>
        </authorList>
    </citation>
    <scope>NUCLEOTIDE SEQUENCE [LARGE SCALE GENOMIC DNA]</scope>
</reference>
<protein>
    <recommendedName>
        <fullName evidence="1 7">Transcriptional regulator MraZ</fullName>
    </recommendedName>
</protein>
<dbReference type="GO" id="GO:2000143">
    <property type="term" value="P:negative regulation of DNA-templated transcription initiation"/>
    <property type="evidence" value="ECO:0007669"/>
    <property type="project" value="TreeGrafter"/>
</dbReference>
<evidence type="ECO:0000313" key="9">
    <source>
        <dbReference type="EMBL" id="KRO40137.1"/>
    </source>
</evidence>
<organism evidence="9 10">
    <name type="scientific">SAR86 cluster bacterium BACL1 MAG-120920-bin57</name>
    <dbReference type="NCBI Taxonomy" id="1655571"/>
    <lineage>
        <taxon>Bacteria</taxon>
        <taxon>Pseudomonadati</taxon>
        <taxon>Pseudomonadota</taxon>
        <taxon>Gammaproteobacteria</taxon>
        <taxon>SAR86 cluster</taxon>
    </lineage>
</organism>
<dbReference type="GO" id="GO:0005737">
    <property type="term" value="C:cytoplasm"/>
    <property type="evidence" value="ECO:0007669"/>
    <property type="project" value="UniProtKB-UniRule"/>
</dbReference>
<dbReference type="GO" id="GO:0009295">
    <property type="term" value="C:nucleoid"/>
    <property type="evidence" value="ECO:0007669"/>
    <property type="project" value="UniProtKB-SubCell"/>
</dbReference>
<evidence type="ECO:0000256" key="1">
    <source>
        <dbReference type="ARBA" id="ARBA00013860"/>
    </source>
</evidence>
<dbReference type="InterPro" id="IPR035642">
    <property type="entry name" value="MraZ_N"/>
</dbReference>
<dbReference type="Gene3D" id="3.40.1550.20">
    <property type="entry name" value="Transcriptional regulator MraZ domain"/>
    <property type="match status" value="1"/>
</dbReference>
<evidence type="ECO:0000256" key="3">
    <source>
        <dbReference type="ARBA" id="ARBA00022737"/>
    </source>
</evidence>
<dbReference type="EMBL" id="LIAV01000174">
    <property type="protein sequence ID" value="KRO40137.1"/>
    <property type="molecule type" value="Genomic_DNA"/>
</dbReference>
<keyword evidence="9" id="KW-0132">Cell division</keyword>
<keyword evidence="6 7" id="KW-0804">Transcription</keyword>
<dbReference type="InterPro" id="IPR035644">
    <property type="entry name" value="MraZ_C"/>
</dbReference>
<comment type="subcellular location">
    <subcellularLocation>
        <location evidence="7">Cytoplasm</location>
        <location evidence="7">Nucleoid</location>
    </subcellularLocation>
</comment>
<feature type="domain" description="SpoVT-AbrB" evidence="8">
    <location>
        <begin position="4"/>
        <end position="51"/>
    </location>
</feature>
<dbReference type="GO" id="GO:0003700">
    <property type="term" value="F:DNA-binding transcription factor activity"/>
    <property type="evidence" value="ECO:0007669"/>
    <property type="project" value="UniProtKB-UniRule"/>
</dbReference>
<keyword evidence="3" id="KW-0677">Repeat</keyword>
<dbReference type="GO" id="GO:0051301">
    <property type="term" value="P:cell division"/>
    <property type="evidence" value="ECO:0007669"/>
    <property type="project" value="UniProtKB-KW"/>
</dbReference>
<comment type="similarity">
    <text evidence="7">Belongs to the MraZ family.</text>
</comment>
<evidence type="ECO:0000313" key="10">
    <source>
        <dbReference type="Proteomes" id="UP000050874"/>
    </source>
</evidence>
<dbReference type="InterPro" id="IPR020603">
    <property type="entry name" value="MraZ_dom"/>
</dbReference>
<gene>
    <name evidence="7" type="primary">mraZ</name>
    <name evidence="9" type="ORF">ABR63_08455</name>
</gene>
<evidence type="ECO:0000256" key="5">
    <source>
        <dbReference type="ARBA" id="ARBA00023125"/>
    </source>
</evidence>
<dbReference type="HAMAP" id="MF_01008">
    <property type="entry name" value="MraZ"/>
    <property type="match status" value="1"/>
</dbReference>
<dbReference type="Pfam" id="PF02381">
    <property type="entry name" value="MraZ"/>
    <property type="match status" value="2"/>
</dbReference>
<dbReference type="PANTHER" id="PTHR34701">
    <property type="entry name" value="TRANSCRIPTIONAL REGULATOR MRAZ"/>
    <property type="match status" value="1"/>
</dbReference>
<keyword evidence="9" id="KW-0131">Cell cycle</keyword>
<comment type="caution">
    <text evidence="9">The sequence shown here is derived from an EMBL/GenBank/DDBJ whole genome shotgun (WGS) entry which is preliminary data.</text>
</comment>
<dbReference type="InterPro" id="IPR007159">
    <property type="entry name" value="SpoVT-AbrB_dom"/>
</dbReference>
<evidence type="ECO:0000256" key="2">
    <source>
        <dbReference type="ARBA" id="ARBA00022490"/>
    </source>
</evidence>
<evidence type="ECO:0000256" key="6">
    <source>
        <dbReference type="ARBA" id="ARBA00023163"/>
    </source>
</evidence>
<evidence type="ECO:0000256" key="4">
    <source>
        <dbReference type="ARBA" id="ARBA00023015"/>
    </source>
</evidence>
<dbReference type="InterPro" id="IPR038619">
    <property type="entry name" value="MraZ_sf"/>
</dbReference>
<dbReference type="CDD" id="cd16321">
    <property type="entry name" value="MraZ_C"/>
    <property type="match status" value="1"/>
</dbReference>
<keyword evidence="2 7" id="KW-0963">Cytoplasm</keyword>
<proteinExistence type="inferred from homology"/>
<accession>A0A0R2PPW3</accession>
<keyword evidence="5 7" id="KW-0238">DNA-binding</keyword>
<evidence type="ECO:0000256" key="7">
    <source>
        <dbReference type="HAMAP-Rule" id="MF_01008"/>
    </source>
</evidence>
<dbReference type="CDD" id="cd16320">
    <property type="entry name" value="MraZ_N"/>
    <property type="match status" value="1"/>
</dbReference>
<dbReference type="AlphaFoldDB" id="A0A0R2PPW3"/>
<dbReference type="PROSITE" id="PS51740">
    <property type="entry name" value="SPOVT_ABRB"/>
    <property type="match status" value="1"/>
</dbReference>
<dbReference type="InterPro" id="IPR037914">
    <property type="entry name" value="SpoVT-AbrB_sf"/>
</dbReference>
<dbReference type="Proteomes" id="UP000050874">
    <property type="component" value="Unassembled WGS sequence"/>
</dbReference>
<comment type="subunit">
    <text evidence="7">Forms oligomers.</text>
</comment>
<name>A0A0R2PPW3_9GAMM</name>